<organism evidence="2 3">
    <name type="scientific">Streptomyces lasalocidi</name>
    <name type="common">Streptomyces lasaliensis</name>
    <dbReference type="NCBI Taxonomy" id="324833"/>
    <lineage>
        <taxon>Bacteria</taxon>
        <taxon>Bacillati</taxon>
        <taxon>Actinomycetota</taxon>
        <taxon>Actinomycetes</taxon>
        <taxon>Kitasatosporales</taxon>
        <taxon>Streptomycetaceae</taxon>
        <taxon>Streptomyces</taxon>
    </lineage>
</organism>
<comment type="caution">
    <text evidence="2">The sequence shown here is derived from an EMBL/GenBank/DDBJ whole genome shotgun (WGS) entry which is preliminary data.</text>
</comment>
<evidence type="ECO:0008006" key="4">
    <source>
        <dbReference type="Google" id="ProtNLM"/>
    </source>
</evidence>
<feature type="compositionally biased region" description="Basic and acidic residues" evidence="1">
    <location>
        <begin position="48"/>
        <end position="76"/>
    </location>
</feature>
<keyword evidence="3" id="KW-1185">Reference proteome</keyword>
<sequence length="174" mass="18955">MSDNAETIEALGELVNPQENNEEESKKEVAEPEAPKETPAQEEEADDDTKPDTDWKAASRKWEDRAKANKAAADELPKVTAKLEAATKELAEQKKATQDAQAELMRFRVAAKYAITEEHMNLFLTGSDEETLEKQAAALSERTPKTPRPDRAQGNRNGSGATSNADAFAAALGL</sequence>
<evidence type="ECO:0000256" key="1">
    <source>
        <dbReference type="SAM" id="MobiDB-lite"/>
    </source>
</evidence>
<protein>
    <recommendedName>
        <fullName evidence="4">DUF4355 domain-containing protein</fullName>
    </recommendedName>
</protein>
<gene>
    <name evidence="2" type="ORF">E4U91_27330</name>
</gene>
<proteinExistence type="predicted"/>
<feature type="region of interest" description="Disordered" evidence="1">
    <location>
        <begin position="1"/>
        <end position="76"/>
    </location>
</feature>
<reference evidence="2 3" key="1">
    <citation type="submission" date="2019-04" db="EMBL/GenBank/DDBJ databases">
        <title>Streptomyces lasaliensis sp. nov., an Actinomycete isolated from soil which produces the polyether antibiotic lasalocid.</title>
        <authorList>
            <person name="Erwin G."/>
            <person name="Haber C."/>
        </authorList>
    </citation>
    <scope>NUCLEOTIDE SEQUENCE [LARGE SCALE GENOMIC DNA]</scope>
    <source>
        <strain evidence="2 3">X-537</strain>
    </source>
</reference>
<feature type="region of interest" description="Disordered" evidence="1">
    <location>
        <begin position="133"/>
        <end position="166"/>
    </location>
</feature>
<name>A0A4U5WMV2_STRLS</name>
<feature type="compositionally biased region" description="Polar residues" evidence="1">
    <location>
        <begin position="154"/>
        <end position="165"/>
    </location>
</feature>
<dbReference type="EMBL" id="SZNQ01000001">
    <property type="protein sequence ID" value="TKT03439.1"/>
    <property type="molecule type" value="Genomic_DNA"/>
</dbReference>
<dbReference type="OrthoDB" id="4232504at2"/>
<feature type="compositionally biased region" description="Basic and acidic residues" evidence="1">
    <location>
        <begin position="23"/>
        <end position="36"/>
    </location>
</feature>
<dbReference type="RefSeq" id="WP_137309287.1">
    <property type="nucleotide sequence ID" value="NZ_SZNQ01000001.1"/>
</dbReference>
<accession>A0A4U5WMV2</accession>
<dbReference type="Proteomes" id="UP000305929">
    <property type="component" value="Unassembled WGS sequence"/>
</dbReference>
<evidence type="ECO:0000313" key="3">
    <source>
        <dbReference type="Proteomes" id="UP000305929"/>
    </source>
</evidence>
<dbReference type="AlphaFoldDB" id="A0A4U5WMV2"/>
<feature type="compositionally biased region" description="Basic and acidic residues" evidence="1">
    <location>
        <begin position="142"/>
        <end position="153"/>
    </location>
</feature>
<evidence type="ECO:0000313" key="2">
    <source>
        <dbReference type="EMBL" id="TKT03439.1"/>
    </source>
</evidence>